<keyword evidence="5" id="KW-0496">Mitochondrion</keyword>
<evidence type="ECO:0000256" key="9">
    <source>
        <dbReference type="SAM" id="MobiDB-lite"/>
    </source>
</evidence>
<dbReference type="RefSeq" id="XP_012684081.1">
    <property type="nucleotide sequence ID" value="XM_012828627.2"/>
</dbReference>
<keyword evidence="6" id="KW-0687">Ribonucleoprotein</keyword>
<keyword evidence="4 11" id="KW-0689">Ribosomal protein</keyword>
<evidence type="ECO:0000256" key="6">
    <source>
        <dbReference type="ARBA" id="ARBA00023274"/>
    </source>
</evidence>
<feature type="compositionally biased region" description="Basic and acidic residues" evidence="9">
    <location>
        <begin position="54"/>
        <end position="69"/>
    </location>
</feature>
<dbReference type="GO" id="GO:1990904">
    <property type="term" value="C:ribonucleoprotein complex"/>
    <property type="evidence" value="ECO:0007669"/>
    <property type="project" value="UniProtKB-KW"/>
</dbReference>
<sequence>MAASTRNLVRVLAGCQRLSLTAPCVSRVSHNAARQTYVRTYAAAAAAKAKPKAKKGEEDKEKKEKKQRVIDNTGRHKPIGFSAWEPTDDVYLLRFYPKPSHETGAAVDLLKEIQTLEFTPSDQAVLVDLRLDMKLEKKRKVDPFVSTMQLPHPFKTETNKVIVFTETAEQTQLALANGAAHAGGVELVQKILDDEIQADFYVTVPEVLPKLVPLKNKLRKKFPKSKRGTVGVNIPKMLNLFKTGHEYLVERDCYIITEVATLDMPKEQILANIQAVVNDVSSHKPANYSPMINRMMLCSRTSEALLVKYEDLLPKPKEEGVL</sequence>
<proteinExistence type="inferred from homology"/>
<comment type="similarity">
    <text evidence="2">Belongs to the universal ribosomal protein uL1 family.</text>
</comment>
<dbReference type="Gene3D" id="3.30.190.20">
    <property type="match status" value="1"/>
</dbReference>
<evidence type="ECO:0000256" key="2">
    <source>
        <dbReference type="ARBA" id="ARBA00010531"/>
    </source>
</evidence>
<dbReference type="Gene3D" id="3.40.50.790">
    <property type="match status" value="1"/>
</dbReference>
<dbReference type="InterPro" id="IPR028364">
    <property type="entry name" value="Ribosomal_uL1/biogenesis"/>
</dbReference>
<dbReference type="KEGG" id="char:105901209"/>
<dbReference type="GO" id="GO:0005840">
    <property type="term" value="C:ribosome"/>
    <property type="evidence" value="ECO:0007669"/>
    <property type="project" value="UniProtKB-KW"/>
</dbReference>
<dbReference type="SUPFAM" id="SSF56808">
    <property type="entry name" value="Ribosomal protein L1"/>
    <property type="match status" value="1"/>
</dbReference>
<dbReference type="GO" id="GO:0005743">
    <property type="term" value="C:mitochondrial inner membrane"/>
    <property type="evidence" value="ECO:0007669"/>
    <property type="project" value="UniProtKB-ARBA"/>
</dbReference>
<dbReference type="InterPro" id="IPR016095">
    <property type="entry name" value="Ribosomal_uL1_3-a/b-sand"/>
</dbReference>
<dbReference type="Proteomes" id="UP000515152">
    <property type="component" value="Chromosome 7"/>
</dbReference>
<reference evidence="11" key="1">
    <citation type="submission" date="2025-08" db="UniProtKB">
        <authorList>
            <consortium name="RefSeq"/>
        </authorList>
    </citation>
    <scope>IDENTIFICATION</scope>
</reference>
<organism evidence="10 11">
    <name type="scientific">Clupea harengus</name>
    <name type="common">Atlantic herring</name>
    <dbReference type="NCBI Taxonomy" id="7950"/>
    <lineage>
        <taxon>Eukaryota</taxon>
        <taxon>Metazoa</taxon>
        <taxon>Chordata</taxon>
        <taxon>Craniata</taxon>
        <taxon>Vertebrata</taxon>
        <taxon>Euteleostomi</taxon>
        <taxon>Actinopterygii</taxon>
        <taxon>Neopterygii</taxon>
        <taxon>Teleostei</taxon>
        <taxon>Clupei</taxon>
        <taxon>Clupeiformes</taxon>
        <taxon>Clupeoidei</taxon>
        <taxon>Clupeidae</taxon>
        <taxon>Clupea</taxon>
    </lineage>
</organism>
<dbReference type="Pfam" id="PF00687">
    <property type="entry name" value="Ribosomal_L1"/>
    <property type="match status" value="1"/>
</dbReference>
<accession>A0A6P3VXS4</accession>
<evidence type="ECO:0000256" key="7">
    <source>
        <dbReference type="ARBA" id="ARBA00035212"/>
    </source>
</evidence>
<evidence type="ECO:0000256" key="4">
    <source>
        <dbReference type="ARBA" id="ARBA00022980"/>
    </source>
</evidence>
<evidence type="ECO:0000256" key="5">
    <source>
        <dbReference type="ARBA" id="ARBA00023128"/>
    </source>
</evidence>
<comment type="subcellular location">
    <subcellularLocation>
        <location evidence="1">Mitochondrion</location>
    </subcellularLocation>
</comment>
<protein>
    <recommendedName>
        <fullName evidence="7">Large ribosomal subunit protein uL1m</fullName>
    </recommendedName>
    <alternativeName>
        <fullName evidence="8">39S ribosomal protein L1, mitochondrial</fullName>
    </alternativeName>
</protein>
<dbReference type="PANTHER" id="PTHR36427:SF3">
    <property type="entry name" value="LARGE RIBOSOMAL SUBUNIT PROTEIN UL1M"/>
    <property type="match status" value="1"/>
</dbReference>
<dbReference type="CTD" id="65008"/>
<dbReference type="AlphaFoldDB" id="A0A6P3VXS4"/>
<name>A0A6P3VXS4_CLUHA</name>
<keyword evidence="10" id="KW-1185">Reference proteome</keyword>
<evidence type="ECO:0000256" key="1">
    <source>
        <dbReference type="ARBA" id="ARBA00004173"/>
    </source>
</evidence>
<feature type="region of interest" description="Disordered" evidence="9">
    <location>
        <begin position="48"/>
        <end position="72"/>
    </location>
</feature>
<evidence type="ECO:0000313" key="11">
    <source>
        <dbReference type="RefSeq" id="XP_012684081.1"/>
    </source>
</evidence>
<dbReference type="GeneID" id="105901209"/>
<gene>
    <name evidence="11" type="primary">mrpl1</name>
</gene>
<evidence type="ECO:0000313" key="10">
    <source>
        <dbReference type="Proteomes" id="UP000515152"/>
    </source>
</evidence>
<dbReference type="InterPro" id="IPR023674">
    <property type="entry name" value="Ribosomal_uL1-like"/>
</dbReference>
<keyword evidence="3" id="KW-0809">Transit peptide</keyword>
<dbReference type="PANTHER" id="PTHR36427">
    <property type="entry name" value="54S RIBOSOMAL PROTEIN L1, MITOCHONDRIAL"/>
    <property type="match status" value="1"/>
</dbReference>
<dbReference type="FunFam" id="3.40.50.790:FF:000003">
    <property type="entry name" value="39S ribosomal protein L1, mitochondrial"/>
    <property type="match status" value="1"/>
</dbReference>
<evidence type="ECO:0000256" key="8">
    <source>
        <dbReference type="ARBA" id="ARBA00077483"/>
    </source>
</evidence>
<evidence type="ECO:0000256" key="3">
    <source>
        <dbReference type="ARBA" id="ARBA00022946"/>
    </source>
</evidence>
<dbReference type="OrthoDB" id="1747252at2759"/>